<dbReference type="PROSITE" id="PS50240">
    <property type="entry name" value="TRYPSIN_DOM"/>
    <property type="match status" value="1"/>
</dbReference>
<dbReference type="PANTHER" id="PTHR24252:SF17">
    <property type="entry name" value="SUPPRESSOR OF TUMORIGENICITY 14 PROTEIN HOMOLOG-RELATED"/>
    <property type="match status" value="1"/>
</dbReference>
<dbReference type="GO" id="GO:0006508">
    <property type="term" value="P:proteolysis"/>
    <property type="evidence" value="ECO:0007669"/>
    <property type="project" value="UniProtKB-KW"/>
</dbReference>
<evidence type="ECO:0000256" key="1">
    <source>
        <dbReference type="ARBA" id="ARBA00022670"/>
    </source>
</evidence>
<dbReference type="InterPro" id="IPR001314">
    <property type="entry name" value="Peptidase_S1A"/>
</dbReference>
<dbReference type="InterPro" id="IPR001254">
    <property type="entry name" value="Trypsin_dom"/>
</dbReference>
<gene>
    <name evidence="8" type="ORF">E2I00_014766</name>
</gene>
<dbReference type="SMART" id="SM00020">
    <property type="entry name" value="Tryp_SPc"/>
    <property type="match status" value="1"/>
</dbReference>
<dbReference type="InterPro" id="IPR018114">
    <property type="entry name" value="TRYPSIN_HIS"/>
</dbReference>
<sequence length="212" mass="23837">MDAEEGEWPWQASLQQNNVHQCGASLISNSWLVTAAHCFLKARNPKEWNVSLRLLLSDPQIQQSHTIMTLLLCICLHQYYIQATSKEHVFQKLLMHSHPVPMWWSLDREHQRTNPNILQKGLVKIIDNKACHSKVVYGGAIKPGMLCAGFLKGSVDACQGDSGGPLVGTDYIGTWFLAGIISWGDECALPNKPGVYTRVIYYRDWIMSKTGL</sequence>
<comment type="caution">
    <text evidence="8">The sequence shown here is derived from an EMBL/GenBank/DDBJ whole genome shotgun (WGS) entry which is preliminary data.</text>
</comment>
<dbReference type="InterPro" id="IPR009003">
    <property type="entry name" value="Peptidase_S1_PA"/>
</dbReference>
<feature type="domain" description="Peptidase S1" evidence="7">
    <location>
        <begin position="1"/>
        <end position="211"/>
    </location>
</feature>
<organism evidence="8 9">
    <name type="scientific">Balaenoptera physalus</name>
    <name type="common">Fin whale</name>
    <name type="synonym">Balaena physalus</name>
    <dbReference type="NCBI Taxonomy" id="9770"/>
    <lineage>
        <taxon>Eukaryota</taxon>
        <taxon>Metazoa</taxon>
        <taxon>Chordata</taxon>
        <taxon>Craniata</taxon>
        <taxon>Vertebrata</taxon>
        <taxon>Euteleostomi</taxon>
        <taxon>Mammalia</taxon>
        <taxon>Eutheria</taxon>
        <taxon>Laurasiatheria</taxon>
        <taxon>Artiodactyla</taxon>
        <taxon>Whippomorpha</taxon>
        <taxon>Cetacea</taxon>
        <taxon>Mysticeti</taxon>
        <taxon>Balaenopteridae</taxon>
        <taxon>Balaenoptera</taxon>
    </lineage>
</organism>
<protein>
    <recommendedName>
        <fullName evidence="7">Peptidase S1 domain-containing protein</fullName>
    </recommendedName>
</protein>
<dbReference type="PANTHER" id="PTHR24252">
    <property type="entry name" value="ACROSIN-RELATED"/>
    <property type="match status" value="1"/>
</dbReference>
<dbReference type="InterPro" id="IPR043504">
    <property type="entry name" value="Peptidase_S1_PA_chymotrypsin"/>
</dbReference>
<keyword evidence="2 6" id="KW-0378">Hydrolase</keyword>
<dbReference type="Pfam" id="PF00089">
    <property type="entry name" value="Trypsin"/>
    <property type="match status" value="2"/>
</dbReference>
<dbReference type="Gene3D" id="2.40.10.10">
    <property type="entry name" value="Trypsin-like serine proteases"/>
    <property type="match status" value="2"/>
</dbReference>
<evidence type="ECO:0000313" key="8">
    <source>
        <dbReference type="EMBL" id="KAB0391844.1"/>
    </source>
</evidence>
<evidence type="ECO:0000313" key="9">
    <source>
        <dbReference type="Proteomes" id="UP000437017"/>
    </source>
</evidence>
<dbReference type="EMBL" id="SGJD01004177">
    <property type="protein sequence ID" value="KAB0391844.1"/>
    <property type="molecule type" value="Genomic_DNA"/>
</dbReference>
<evidence type="ECO:0000256" key="3">
    <source>
        <dbReference type="ARBA" id="ARBA00022825"/>
    </source>
</evidence>
<dbReference type="AlphaFoldDB" id="A0A643BVB2"/>
<dbReference type="FunFam" id="2.40.10.10:FF:000002">
    <property type="entry name" value="Transmembrane protease serine"/>
    <property type="match status" value="1"/>
</dbReference>
<proteinExistence type="inferred from homology"/>
<name>A0A643BVB2_BALPH</name>
<accession>A0A643BVB2</accession>
<reference evidence="8 9" key="1">
    <citation type="journal article" date="2019" name="PLoS ONE">
        <title>Genomic analyses reveal an absence of contemporary introgressive admixture between fin whales and blue whales, despite known hybrids.</title>
        <authorList>
            <person name="Westbury M.V."/>
            <person name="Petersen B."/>
            <person name="Lorenzen E.D."/>
        </authorList>
    </citation>
    <scope>NUCLEOTIDE SEQUENCE [LARGE SCALE GENOMIC DNA]</scope>
    <source>
        <strain evidence="8">FinWhale-01</strain>
    </source>
</reference>
<comment type="similarity">
    <text evidence="5">Belongs to the peptidase S1 family. CLIP subfamily.</text>
</comment>
<dbReference type="PROSITE" id="PS00135">
    <property type="entry name" value="TRYPSIN_SER"/>
    <property type="match status" value="1"/>
</dbReference>
<dbReference type="SUPFAM" id="SSF50494">
    <property type="entry name" value="Trypsin-like serine proteases"/>
    <property type="match status" value="1"/>
</dbReference>
<dbReference type="Proteomes" id="UP000437017">
    <property type="component" value="Unassembled WGS sequence"/>
</dbReference>
<keyword evidence="3 6" id="KW-0720">Serine protease</keyword>
<evidence type="ECO:0000256" key="2">
    <source>
        <dbReference type="ARBA" id="ARBA00022801"/>
    </source>
</evidence>
<evidence type="ECO:0000259" key="7">
    <source>
        <dbReference type="PROSITE" id="PS50240"/>
    </source>
</evidence>
<dbReference type="PROSITE" id="PS00134">
    <property type="entry name" value="TRYPSIN_HIS"/>
    <property type="match status" value="1"/>
</dbReference>
<dbReference type="InterPro" id="IPR033116">
    <property type="entry name" value="TRYPSIN_SER"/>
</dbReference>
<dbReference type="PRINTS" id="PR00722">
    <property type="entry name" value="CHYMOTRYPSIN"/>
</dbReference>
<evidence type="ECO:0000256" key="4">
    <source>
        <dbReference type="ARBA" id="ARBA00023157"/>
    </source>
</evidence>
<keyword evidence="1 6" id="KW-0645">Protease</keyword>
<dbReference type="GO" id="GO:0004252">
    <property type="term" value="F:serine-type endopeptidase activity"/>
    <property type="evidence" value="ECO:0007669"/>
    <property type="project" value="InterPro"/>
</dbReference>
<keyword evidence="4" id="KW-1015">Disulfide bond</keyword>
<dbReference type="OrthoDB" id="9425590at2759"/>
<dbReference type="CDD" id="cd00190">
    <property type="entry name" value="Tryp_SPc"/>
    <property type="match status" value="1"/>
</dbReference>
<evidence type="ECO:0000256" key="5">
    <source>
        <dbReference type="ARBA" id="ARBA00024195"/>
    </source>
</evidence>
<keyword evidence="9" id="KW-1185">Reference proteome</keyword>
<evidence type="ECO:0000256" key="6">
    <source>
        <dbReference type="RuleBase" id="RU363034"/>
    </source>
</evidence>